<name>A0ABM6Z093_9VIBR</name>
<dbReference type="GO" id="GO:0016301">
    <property type="term" value="F:kinase activity"/>
    <property type="evidence" value="ECO:0007669"/>
    <property type="project" value="UniProtKB-KW"/>
</dbReference>
<reference evidence="5 6" key="1">
    <citation type="submission" date="2018-08" db="EMBL/GenBank/DDBJ databases">
        <title>Genomic taxonomy of the Vibrionaceae family.</title>
        <authorList>
            <person name="Gomez-Gil B."/>
            <person name="Tanaka M."/>
            <person name="Sawabe T."/>
            <person name="Enciso-Ibarra K."/>
        </authorList>
    </citation>
    <scope>NUCLEOTIDE SEQUENCE [LARGE SCALE GENOMIC DNA]</scope>
    <source>
        <strain evidence="5 6">CAIM 1831</strain>
    </source>
</reference>
<dbReference type="Gene3D" id="3.40.1190.20">
    <property type="match status" value="1"/>
</dbReference>
<evidence type="ECO:0000313" key="6">
    <source>
        <dbReference type="Proteomes" id="UP000262832"/>
    </source>
</evidence>
<dbReference type="SUPFAM" id="SSF53613">
    <property type="entry name" value="Ribokinase-like"/>
    <property type="match status" value="1"/>
</dbReference>
<dbReference type="CDD" id="cd01166">
    <property type="entry name" value="KdgK"/>
    <property type="match status" value="1"/>
</dbReference>
<evidence type="ECO:0000256" key="1">
    <source>
        <dbReference type="ARBA" id="ARBA00010688"/>
    </source>
</evidence>
<keyword evidence="2" id="KW-0808">Transferase</keyword>
<keyword evidence="6" id="KW-1185">Reference proteome</keyword>
<organism evidence="5 6">
    <name type="scientific">Vibrio alfacsensis</name>
    <dbReference type="NCBI Taxonomy" id="1074311"/>
    <lineage>
        <taxon>Bacteria</taxon>
        <taxon>Pseudomonadati</taxon>
        <taxon>Pseudomonadota</taxon>
        <taxon>Gammaproteobacteria</taxon>
        <taxon>Vibrionales</taxon>
        <taxon>Vibrionaceae</taxon>
        <taxon>Vibrio</taxon>
    </lineage>
</organism>
<dbReference type="InterPro" id="IPR002173">
    <property type="entry name" value="Carboh/pur_kinase_PfkB_CS"/>
</dbReference>
<dbReference type="PANTHER" id="PTHR43085:SF15">
    <property type="entry name" value="2-DEHYDRO-3-DEOXYGLUCONOKINASE"/>
    <property type="match status" value="1"/>
</dbReference>
<evidence type="ECO:0000313" key="5">
    <source>
        <dbReference type="EMBL" id="AXY03567.1"/>
    </source>
</evidence>
<dbReference type="InterPro" id="IPR050306">
    <property type="entry name" value="PfkB_Carbo_kinase"/>
</dbReference>
<dbReference type="InterPro" id="IPR011611">
    <property type="entry name" value="PfkB_dom"/>
</dbReference>
<proteinExistence type="inferred from homology"/>
<dbReference type="PROSITE" id="PS00584">
    <property type="entry name" value="PFKB_KINASES_2"/>
    <property type="match status" value="1"/>
</dbReference>
<dbReference type="InterPro" id="IPR029056">
    <property type="entry name" value="Ribokinase-like"/>
</dbReference>
<keyword evidence="3 5" id="KW-0418">Kinase</keyword>
<evidence type="ECO:0000256" key="2">
    <source>
        <dbReference type="ARBA" id="ARBA00022679"/>
    </source>
</evidence>
<dbReference type="Proteomes" id="UP000262832">
    <property type="component" value="Chromosome II"/>
</dbReference>
<protein>
    <submittedName>
        <fullName evidence="5">Sugar kinase</fullName>
    </submittedName>
</protein>
<dbReference type="EMBL" id="CP032094">
    <property type="protein sequence ID" value="AXY03567.1"/>
    <property type="molecule type" value="Genomic_DNA"/>
</dbReference>
<dbReference type="PANTHER" id="PTHR43085">
    <property type="entry name" value="HEXOKINASE FAMILY MEMBER"/>
    <property type="match status" value="1"/>
</dbReference>
<gene>
    <name evidence="5" type="ORF">D1115_22240</name>
</gene>
<dbReference type="RefSeq" id="WP_128813453.1">
    <property type="nucleotide sequence ID" value="NZ_CP032094.1"/>
</dbReference>
<sequence>MKRIAIIGECMIELNGEPFGSMLQSYGGDSLNTAVYLARTTNKQIDIQYVSALGQDAVSQGMLERWKSENINTDLVLRDDKRQPGLYLIQLDSKGERTFLYWRNQSAARHLLQHPDFSKVEQALSHVDMVYLSGISLAILPRDDRTRLIGLLTQLQSQGIEIAFDTNYRPALWENAEEARYFYRQIFSITDLALVTNDDEQALWGDSDENASLQRLKQQGVKQVALKMGAKGNIYCNFKTNETLEIPTQPVKQVVDTTSAGDSFNAGFLAGWLLNQSPSMCSKQGHLLAGLVIQHKGAIIPTDTMKHIQFSL</sequence>
<evidence type="ECO:0000259" key="4">
    <source>
        <dbReference type="Pfam" id="PF00294"/>
    </source>
</evidence>
<accession>A0ABM6Z093</accession>
<comment type="similarity">
    <text evidence="1">Belongs to the carbohydrate kinase PfkB family.</text>
</comment>
<feature type="domain" description="Carbohydrate kinase PfkB" evidence="4">
    <location>
        <begin position="1"/>
        <end position="304"/>
    </location>
</feature>
<evidence type="ECO:0000256" key="3">
    <source>
        <dbReference type="ARBA" id="ARBA00022777"/>
    </source>
</evidence>
<dbReference type="Pfam" id="PF00294">
    <property type="entry name" value="PfkB"/>
    <property type="match status" value="1"/>
</dbReference>